<dbReference type="EMBL" id="JADBJN010000004">
    <property type="protein sequence ID" value="KAG5669454.1"/>
    <property type="molecule type" value="Genomic_DNA"/>
</dbReference>
<reference evidence="2" key="1">
    <citation type="submission" date="2021-03" db="EMBL/GenBank/DDBJ databases">
        <title>Chromosome level genome of the anhydrobiotic midge Polypedilum vanderplanki.</title>
        <authorList>
            <person name="Yoshida Y."/>
            <person name="Kikawada T."/>
            <person name="Gusev O."/>
        </authorList>
    </citation>
    <scope>NUCLEOTIDE SEQUENCE</scope>
    <source>
        <strain evidence="2">NIAS01</strain>
        <tissue evidence="2">Whole body or cell culture</tissue>
    </source>
</reference>
<keyword evidence="1" id="KW-0472">Membrane</keyword>
<dbReference type="Proteomes" id="UP001107558">
    <property type="component" value="Chromosome 4"/>
</dbReference>
<keyword evidence="1" id="KW-1133">Transmembrane helix</keyword>
<proteinExistence type="predicted"/>
<evidence type="ECO:0008006" key="4">
    <source>
        <dbReference type="Google" id="ProtNLM"/>
    </source>
</evidence>
<gene>
    <name evidence="2" type="ORF">PVAND_017341</name>
</gene>
<evidence type="ECO:0000313" key="2">
    <source>
        <dbReference type="EMBL" id="KAG5669454.1"/>
    </source>
</evidence>
<comment type="caution">
    <text evidence="2">The sequence shown here is derived from an EMBL/GenBank/DDBJ whole genome shotgun (WGS) entry which is preliminary data.</text>
</comment>
<sequence length="133" mass="15143">MFDLEFNLSKSSKFVFLVTIFHAIASIVNIILCLSLGIIVEEDKLEIFIAAAVLIFVICGYFVLILFSHYSKYKHDEISQLVEIFQTQNQENVPNQNNSYGPVPQNNERENVVENLNPPSYTDCVKGKIVNKN</sequence>
<evidence type="ECO:0000313" key="3">
    <source>
        <dbReference type="Proteomes" id="UP001107558"/>
    </source>
</evidence>
<dbReference type="AlphaFoldDB" id="A0A9J6BJ71"/>
<protein>
    <recommendedName>
        <fullName evidence="4">Transmembrane protein</fullName>
    </recommendedName>
</protein>
<keyword evidence="1" id="KW-0812">Transmembrane</keyword>
<feature type="transmembrane region" description="Helical" evidence="1">
    <location>
        <begin position="14"/>
        <end position="39"/>
    </location>
</feature>
<organism evidence="2 3">
    <name type="scientific">Polypedilum vanderplanki</name>
    <name type="common">Sleeping chironomid midge</name>
    <dbReference type="NCBI Taxonomy" id="319348"/>
    <lineage>
        <taxon>Eukaryota</taxon>
        <taxon>Metazoa</taxon>
        <taxon>Ecdysozoa</taxon>
        <taxon>Arthropoda</taxon>
        <taxon>Hexapoda</taxon>
        <taxon>Insecta</taxon>
        <taxon>Pterygota</taxon>
        <taxon>Neoptera</taxon>
        <taxon>Endopterygota</taxon>
        <taxon>Diptera</taxon>
        <taxon>Nematocera</taxon>
        <taxon>Chironomoidea</taxon>
        <taxon>Chironomidae</taxon>
        <taxon>Chironominae</taxon>
        <taxon>Polypedilum</taxon>
        <taxon>Polypedilum</taxon>
    </lineage>
</organism>
<accession>A0A9J6BJ71</accession>
<feature type="transmembrane region" description="Helical" evidence="1">
    <location>
        <begin position="45"/>
        <end position="67"/>
    </location>
</feature>
<keyword evidence="3" id="KW-1185">Reference proteome</keyword>
<name>A0A9J6BJ71_POLVA</name>
<evidence type="ECO:0000256" key="1">
    <source>
        <dbReference type="SAM" id="Phobius"/>
    </source>
</evidence>